<accession>A0A6P1W6R0</accession>
<organism evidence="1 2">
    <name type="scientific">Spirosoma endbachense</name>
    <dbReference type="NCBI Taxonomy" id="2666025"/>
    <lineage>
        <taxon>Bacteria</taxon>
        <taxon>Pseudomonadati</taxon>
        <taxon>Bacteroidota</taxon>
        <taxon>Cytophagia</taxon>
        <taxon>Cytophagales</taxon>
        <taxon>Cytophagaceae</taxon>
        <taxon>Spirosoma</taxon>
    </lineage>
</organism>
<name>A0A6P1W6R0_9BACT</name>
<evidence type="ECO:0008006" key="3">
    <source>
        <dbReference type="Google" id="ProtNLM"/>
    </source>
</evidence>
<dbReference type="EMBL" id="CP045997">
    <property type="protein sequence ID" value="QHW00259.1"/>
    <property type="molecule type" value="Genomic_DNA"/>
</dbReference>
<sequence length="359" mass="39478">MIQIYLSSIRCVSDTSELTPDEPYVLVTVVNLAATPVPTFDVTLYAFDGVSSRETHYSQGISSSFWGINARPAQLTDPNNVIFLVTLMENDDGNPQALRSIVKGIVGSSILGSLSLDRTNKVMALLRDVNSASGTPTGGPNYDDKIGPSQELVFSMEDLARAERGELIQKTTWSRGDGGSYTMTFEAVNEFGVFGAIRDKWVAAGRVSGRLGKPVSDEIPTYDGIGRYRNFVGGIISWHPETEAHIVWGSIGARWLQIGREKFGYPINDESPTSDGRGRYNHFRAIHLPNKPESSIHWTPETGAHETYGAIRDKWSSMNWERSHLGYPIEAEHDHAGGRLQRFQGGSLFWTPGGGVVVQ</sequence>
<gene>
    <name evidence="1" type="ORF">GJR95_36870</name>
</gene>
<dbReference type="RefSeq" id="WP_162390649.1">
    <property type="nucleotide sequence ID" value="NZ_CP045997.1"/>
</dbReference>
<proteinExistence type="predicted"/>
<dbReference type="KEGG" id="senf:GJR95_36870"/>
<dbReference type="AlphaFoldDB" id="A0A6P1W6R0"/>
<dbReference type="Pfam" id="PF08310">
    <property type="entry name" value="LGFP"/>
    <property type="match status" value="3"/>
</dbReference>
<reference evidence="1 2" key="1">
    <citation type="submission" date="2019-11" db="EMBL/GenBank/DDBJ databases">
        <title>Spirosoma endbachense sp. nov., isolated from a natural salt meadow.</title>
        <authorList>
            <person name="Rojas J."/>
            <person name="Ambika Manirajan B."/>
            <person name="Ratering S."/>
            <person name="Suarez C."/>
            <person name="Geissler-Plaum R."/>
            <person name="Schnell S."/>
        </authorList>
    </citation>
    <scope>NUCLEOTIDE SEQUENCE [LARGE SCALE GENOMIC DNA]</scope>
    <source>
        <strain evidence="1 2">I-24</strain>
    </source>
</reference>
<protein>
    <recommendedName>
        <fullName evidence="3">LGFP repeat-containing protein</fullName>
    </recommendedName>
</protein>
<dbReference type="InterPro" id="IPR013207">
    <property type="entry name" value="LGFP"/>
</dbReference>
<keyword evidence="2" id="KW-1185">Reference proteome</keyword>
<evidence type="ECO:0000313" key="2">
    <source>
        <dbReference type="Proteomes" id="UP000464577"/>
    </source>
</evidence>
<evidence type="ECO:0000313" key="1">
    <source>
        <dbReference type="EMBL" id="QHW00259.1"/>
    </source>
</evidence>
<dbReference type="Proteomes" id="UP000464577">
    <property type="component" value="Chromosome"/>
</dbReference>